<dbReference type="EMBL" id="LNUW01000028">
    <property type="protein sequence ID" value="KXG86086.1"/>
    <property type="molecule type" value="Genomic_DNA"/>
</dbReference>
<feature type="compositionally biased region" description="Pro residues" evidence="1">
    <location>
        <begin position="222"/>
        <end position="236"/>
    </location>
</feature>
<dbReference type="AlphaFoldDB" id="A0A135P3V3"/>
<sequence>MCSETIFPTFQIILGVWMNHFPEFDDLPDDPEVAFVRLYERHNEEYQDRVRGEQDTRAEAVDFMNTMLGVARGLGIPAFDSWSIPDDWDEVYSVFTSFDRALKRYVMEIKVRKSRVTKVYSVSLNDEDKERIHGLVREIRDVLTKADLQDRKRNSLFAKLALFEADVDRVRTRFDNAMLMSLEIIGVVDQGTGTLKPVNELLRRIQSIMGLAKEKEPEQNQLPPPAEQKKLSPPPKQIEGPKSNGNFSSDLDDDIPF</sequence>
<feature type="region of interest" description="Disordered" evidence="1">
    <location>
        <begin position="212"/>
        <end position="257"/>
    </location>
</feature>
<organism evidence="2 3">
    <name type="scientific">Agrobacterium bohemicum</name>
    <dbReference type="NCBI Taxonomy" id="2052828"/>
    <lineage>
        <taxon>Bacteria</taxon>
        <taxon>Pseudomonadati</taxon>
        <taxon>Pseudomonadota</taxon>
        <taxon>Alphaproteobacteria</taxon>
        <taxon>Hyphomicrobiales</taxon>
        <taxon>Rhizobiaceae</taxon>
        <taxon>Rhizobium/Agrobacterium group</taxon>
        <taxon>Agrobacterium</taxon>
    </lineage>
</organism>
<evidence type="ECO:0000256" key="1">
    <source>
        <dbReference type="SAM" id="MobiDB-lite"/>
    </source>
</evidence>
<dbReference type="Proteomes" id="UP000070498">
    <property type="component" value="Unassembled WGS sequence"/>
</dbReference>
<proteinExistence type="predicted"/>
<reference evidence="2 3" key="1">
    <citation type="submission" date="2015-11" db="EMBL/GenBank/DDBJ databases">
        <title>Draft genome sequence of Agrobacterium sp. R89-1.</title>
        <authorList>
            <person name="Zahradnik J."/>
            <person name="Kyslikova E."/>
            <person name="Palyzova A."/>
            <person name="Kyslik P."/>
        </authorList>
    </citation>
    <scope>NUCLEOTIDE SEQUENCE [LARGE SCALE GENOMIC DNA]</scope>
    <source>
        <strain evidence="2 3">R89-1</strain>
    </source>
</reference>
<name>A0A135P3V3_9HYPH</name>
<evidence type="ECO:0000313" key="2">
    <source>
        <dbReference type="EMBL" id="KXG86086.1"/>
    </source>
</evidence>
<gene>
    <name evidence="2" type="ORF">ATO67_05600</name>
</gene>
<evidence type="ECO:0000313" key="3">
    <source>
        <dbReference type="Proteomes" id="UP000070498"/>
    </source>
</evidence>
<keyword evidence="3" id="KW-1185">Reference proteome</keyword>
<accession>A0A135P3V3</accession>
<protein>
    <submittedName>
        <fullName evidence="2">Uncharacterized protein</fullName>
    </submittedName>
</protein>
<comment type="caution">
    <text evidence="2">The sequence shown here is derived from an EMBL/GenBank/DDBJ whole genome shotgun (WGS) entry which is preliminary data.</text>
</comment>